<dbReference type="SUPFAM" id="SSF52317">
    <property type="entry name" value="Class I glutamine amidotransferase-like"/>
    <property type="match status" value="1"/>
</dbReference>
<reference evidence="2" key="1">
    <citation type="submission" date="2016-04" db="EMBL/GenBank/DDBJ databases">
        <authorList>
            <person name="Evans L.H."/>
            <person name="Alamgir A."/>
            <person name="Owens N."/>
            <person name="Weber N.D."/>
            <person name="Virtaneva K."/>
            <person name="Barbian K."/>
            <person name="Babar A."/>
            <person name="Rosenke K."/>
        </authorList>
    </citation>
    <scope>NUCLEOTIDE SEQUENCE</scope>
    <source>
        <strain evidence="2">86-1</strain>
    </source>
</reference>
<feature type="domain" description="Glutamine amidotransferase" evidence="1">
    <location>
        <begin position="54"/>
        <end position="202"/>
    </location>
</feature>
<dbReference type="GO" id="GO:0005829">
    <property type="term" value="C:cytosol"/>
    <property type="evidence" value="ECO:0007669"/>
    <property type="project" value="TreeGrafter"/>
</dbReference>
<dbReference type="Gene3D" id="3.40.50.880">
    <property type="match status" value="1"/>
</dbReference>
<dbReference type="FunFam" id="3.40.50.880:FF:000033">
    <property type="entry name" value="Glutamine amidotransferase class-I"/>
    <property type="match status" value="1"/>
</dbReference>
<dbReference type="EMBL" id="FLUM01000003">
    <property type="protein sequence ID" value="SBW02135.1"/>
    <property type="molecule type" value="Genomic_DNA"/>
</dbReference>
<dbReference type="PANTHER" id="PTHR42695">
    <property type="entry name" value="GLUTAMINE AMIDOTRANSFERASE YLR126C-RELATED"/>
    <property type="match status" value="1"/>
</dbReference>
<accession>A0A212JS69</accession>
<protein>
    <recommendedName>
        <fullName evidence="1">Glutamine amidotransferase domain-containing protein</fullName>
    </recommendedName>
</protein>
<dbReference type="Pfam" id="PF00117">
    <property type="entry name" value="GATase"/>
    <property type="match status" value="1"/>
</dbReference>
<dbReference type="InterPro" id="IPR017926">
    <property type="entry name" value="GATASE"/>
</dbReference>
<name>A0A212JS69_9BACT</name>
<evidence type="ECO:0000313" key="2">
    <source>
        <dbReference type="EMBL" id="SBW02135.1"/>
    </source>
</evidence>
<proteinExistence type="predicted"/>
<dbReference type="AlphaFoldDB" id="A0A212JS69"/>
<dbReference type="InterPro" id="IPR029062">
    <property type="entry name" value="Class_I_gatase-like"/>
</dbReference>
<dbReference type="PANTHER" id="PTHR42695:SF5">
    <property type="entry name" value="GLUTAMINE AMIDOTRANSFERASE YLR126C-RELATED"/>
    <property type="match status" value="1"/>
</dbReference>
<evidence type="ECO:0000259" key="1">
    <source>
        <dbReference type="Pfam" id="PF00117"/>
    </source>
</evidence>
<dbReference type="RefSeq" id="WP_296941928.1">
    <property type="nucleotide sequence ID" value="NZ_LT599032.1"/>
</dbReference>
<dbReference type="PROSITE" id="PS51273">
    <property type="entry name" value="GATASE_TYPE_1"/>
    <property type="match status" value="1"/>
</dbReference>
<dbReference type="CDD" id="cd01741">
    <property type="entry name" value="GATase1_1"/>
    <property type="match status" value="1"/>
</dbReference>
<dbReference type="InterPro" id="IPR044992">
    <property type="entry name" value="ChyE-like"/>
</dbReference>
<organism evidence="2">
    <name type="scientific">uncultured Dysgonomonas sp</name>
    <dbReference type="NCBI Taxonomy" id="206096"/>
    <lineage>
        <taxon>Bacteria</taxon>
        <taxon>Pseudomonadati</taxon>
        <taxon>Bacteroidota</taxon>
        <taxon>Bacteroidia</taxon>
        <taxon>Bacteroidales</taxon>
        <taxon>Dysgonomonadaceae</taxon>
        <taxon>Dysgonomonas</taxon>
        <taxon>environmental samples</taxon>
    </lineage>
</organism>
<gene>
    <name evidence="2" type="ORF">KL86DYS1_30198</name>
</gene>
<sequence length="242" mass="27725">MTYTIAMANKSNYRIHFIQHIPFEGLGYIDNWINENDYELSVTRMYGNYRFPGLSEFDLLIIMGGPMGTYEEDKYPWLKEEKAFVKEAINANKAVVGICLGSQIIAKALGAKVYPNKEKEIGWLPVTFSDARSQALFTSKDKSPIVFQWHGDTFDLPVNAKLLASSEACKNQAFLYKDNVLALQFHLEVTEKSYAEMLDNGLDELTDGKYIQTENYIRSNTHYIPECNRMIKSVMDKLIENI</sequence>